<evidence type="ECO:0000313" key="1">
    <source>
        <dbReference type="EMBL" id="KAH3869790.1"/>
    </source>
</evidence>
<proteinExistence type="predicted"/>
<organism evidence="1 2">
    <name type="scientific">Dreissena polymorpha</name>
    <name type="common">Zebra mussel</name>
    <name type="synonym">Mytilus polymorpha</name>
    <dbReference type="NCBI Taxonomy" id="45954"/>
    <lineage>
        <taxon>Eukaryota</taxon>
        <taxon>Metazoa</taxon>
        <taxon>Spiralia</taxon>
        <taxon>Lophotrochozoa</taxon>
        <taxon>Mollusca</taxon>
        <taxon>Bivalvia</taxon>
        <taxon>Autobranchia</taxon>
        <taxon>Heteroconchia</taxon>
        <taxon>Euheterodonta</taxon>
        <taxon>Imparidentia</taxon>
        <taxon>Neoheterodontei</taxon>
        <taxon>Myida</taxon>
        <taxon>Dreissenoidea</taxon>
        <taxon>Dreissenidae</taxon>
        <taxon>Dreissena</taxon>
    </lineage>
</organism>
<dbReference type="EMBL" id="JAIWYP010000002">
    <property type="protein sequence ID" value="KAH3869790.1"/>
    <property type="molecule type" value="Genomic_DNA"/>
</dbReference>
<reference evidence="1" key="2">
    <citation type="submission" date="2020-11" db="EMBL/GenBank/DDBJ databases">
        <authorList>
            <person name="McCartney M.A."/>
            <person name="Auch B."/>
            <person name="Kono T."/>
            <person name="Mallez S."/>
            <person name="Becker A."/>
            <person name="Gohl D.M."/>
            <person name="Silverstein K.A.T."/>
            <person name="Koren S."/>
            <person name="Bechman K.B."/>
            <person name="Herman A."/>
            <person name="Abrahante J.E."/>
            <person name="Garbe J."/>
        </authorList>
    </citation>
    <scope>NUCLEOTIDE SEQUENCE</scope>
    <source>
        <strain evidence="1">Duluth1</strain>
        <tissue evidence="1">Whole animal</tissue>
    </source>
</reference>
<reference evidence="1" key="1">
    <citation type="journal article" date="2019" name="bioRxiv">
        <title>The Genome of the Zebra Mussel, Dreissena polymorpha: A Resource for Invasive Species Research.</title>
        <authorList>
            <person name="McCartney M.A."/>
            <person name="Auch B."/>
            <person name="Kono T."/>
            <person name="Mallez S."/>
            <person name="Zhang Y."/>
            <person name="Obille A."/>
            <person name="Becker A."/>
            <person name="Abrahante J.E."/>
            <person name="Garbe J."/>
            <person name="Badalamenti J.P."/>
            <person name="Herman A."/>
            <person name="Mangelson H."/>
            <person name="Liachko I."/>
            <person name="Sullivan S."/>
            <person name="Sone E.D."/>
            <person name="Koren S."/>
            <person name="Silverstein K.A.T."/>
            <person name="Beckman K.B."/>
            <person name="Gohl D.M."/>
        </authorList>
    </citation>
    <scope>NUCLEOTIDE SEQUENCE</scope>
    <source>
        <strain evidence="1">Duluth1</strain>
        <tissue evidence="1">Whole animal</tissue>
    </source>
</reference>
<keyword evidence="2" id="KW-1185">Reference proteome</keyword>
<sequence>MGEDEPLSVIWLQCGCPQVHVCTRRWIAVLLFQMEHNLLTVPVMETLLQLLLELIVDGQVQRLKSIGTCSWYKQLAVKCLVALATPFQLRNAQFLPWFRHSKNRTPHAFVYVY</sequence>
<accession>A0A9D4RKR8</accession>
<gene>
    <name evidence="1" type="ORF">DPMN_032961</name>
</gene>
<name>A0A9D4RKR8_DREPO</name>
<dbReference type="Proteomes" id="UP000828390">
    <property type="component" value="Unassembled WGS sequence"/>
</dbReference>
<protein>
    <submittedName>
        <fullName evidence="1">Uncharacterized protein</fullName>
    </submittedName>
</protein>
<evidence type="ECO:0000313" key="2">
    <source>
        <dbReference type="Proteomes" id="UP000828390"/>
    </source>
</evidence>
<dbReference type="AlphaFoldDB" id="A0A9D4RKR8"/>
<comment type="caution">
    <text evidence="1">The sequence shown here is derived from an EMBL/GenBank/DDBJ whole genome shotgun (WGS) entry which is preliminary data.</text>
</comment>